<dbReference type="PANTHER" id="PTHR22950:SF217">
    <property type="entry name" value="AMINO ACID TRANSPORTER TRANSMEMBRANE DOMAIN-CONTAINING PROTEIN"/>
    <property type="match status" value="1"/>
</dbReference>
<name>A0AAF3EDU8_9BILA</name>
<feature type="transmembrane region" description="Helical" evidence="5">
    <location>
        <begin position="185"/>
        <end position="205"/>
    </location>
</feature>
<feature type="transmembrane region" description="Helical" evidence="5">
    <location>
        <begin position="164"/>
        <end position="180"/>
    </location>
</feature>
<reference evidence="8" key="1">
    <citation type="submission" date="2024-02" db="UniProtKB">
        <authorList>
            <consortium name="WormBaseParasite"/>
        </authorList>
    </citation>
    <scope>IDENTIFICATION</scope>
</reference>
<dbReference type="AlphaFoldDB" id="A0AAF3EDU8"/>
<evidence type="ECO:0000313" key="7">
    <source>
        <dbReference type="Proteomes" id="UP000887575"/>
    </source>
</evidence>
<feature type="transmembrane region" description="Helical" evidence="5">
    <location>
        <begin position="354"/>
        <end position="373"/>
    </location>
</feature>
<feature type="transmembrane region" description="Helical" evidence="5">
    <location>
        <begin position="260"/>
        <end position="283"/>
    </location>
</feature>
<feature type="transmembrane region" description="Helical" evidence="5">
    <location>
        <begin position="414"/>
        <end position="437"/>
    </location>
</feature>
<sequence>MENGGKISFNFDDETAQRKTSQVGWRTGISGNQALMNFCRVLVGTGVLALPLAFKQSGSIMGIFLVFFGGYFFTYLSCDKMVVSALALAQRHGYTSLDYGNVAEKSFAHSFHSIRRFGPVFRYFANISILLMQMGVTAVYTVFIKEHFEEIWNRFYPRDPLSEWNFFLITLFLLCLLVMLRNIKIISWISTIGNILMMLVLTMVFQDLVRPPYSTAQSSEQHSLSSVVAAAGNIVYAYCSQAVVLPLANKMKEPREMSGWRGVLSLGCSFVTVLYALVGFFGYLKYGDAVRGSVTLNLPDTTFYFMVRVILVFVVFSSYLIQHFVMIDMALPFVKIFFPQNFFVRKFPGSVERLLCVIFVGFGFLLAVSVPNLGRITSLVGVTAGCLLGFIIPASMHTATFLPEYLQNKNYKAIILHIFTNFLFFIFGIFFTITGIASNLAM</sequence>
<feature type="domain" description="Amino acid transporter transmembrane" evidence="6">
    <location>
        <begin position="29"/>
        <end position="433"/>
    </location>
</feature>
<organism evidence="7 8">
    <name type="scientific">Mesorhabditis belari</name>
    <dbReference type="NCBI Taxonomy" id="2138241"/>
    <lineage>
        <taxon>Eukaryota</taxon>
        <taxon>Metazoa</taxon>
        <taxon>Ecdysozoa</taxon>
        <taxon>Nematoda</taxon>
        <taxon>Chromadorea</taxon>
        <taxon>Rhabditida</taxon>
        <taxon>Rhabditina</taxon>
        <taxon>Rhabditomorpha</taxon>
        <taxon>Rhabditoidea</taxon>
        <taxon>Rhabditidae</taxon>
        <taxon>Mesorhabditinae</taxon>
        <taxon>Mesorhabditis</taxon>
    </lineage>
</organism>
<dbReference type="Proteomes" id="UP000887575">
    <property type="component" value="Unassembled WGS sequence"/>
</dbReference>
<keyword evidence="2 5" id="KW-0812">Transmembrane</keyword>
<feature type="transmembrane region" description="Helical" evidence="5">
    <location>
        <begin position="123"/>
        <end position="144"/>
    </location>
</feature>
<feature type="transmembrane region" description="Helical" evidence="5">
    <location>
        <begin position="34"/>
        <end position="54"/>
    </location>
</feature>
<proteinExistence type="predicted"/>
<evidence type="ECO:0000313" key="8">
    <source>
        <dbReference type="WBParaSite" id="MBELARI_LOCUS12142"/>
    </source>
</evidence>
<evidence type="ECO:0000259" key="6">
    <source>
        <dbReference type="Pfam" id="PF01490"/>
    </source>
</evidence>
<feature type="transmembrane region" description="Helical" evidence="5">
    <location>
        <begin position="225"/>
        <end position="248"/>
    </location>
</feature>
<dbReference type="GO" id="GO:0005774">
    <property type="term" value="C:vacuolar membrane"/>
    <property type="evidence" value="ECO:0007669"/>
    <property type="project" value="TreeGrafter"/>
</dbReference>
<dbReference type="PANTHER" id="PTHR22950">
    <property type="entry name" value="AMINO ACID TRANSPORTER"/>
    <property type="match status" value="1"/>
</dbReference>
<dbReference type="InterPro" id="IPR013057">
    <property type="entry name" value="AA_transpt_TM"/>
</dbReference>
<keyword evidence="4 5" id="KW-0472">Membrane</keyword>
<keyword evidence="7" id="KW-1185">Reference proteome</keyword>
<evidence type="ECO:0000256" key="5">
    <source>
        <dbReference type="SAM" id="Phobius"/>
    </source>
</evidence>
<evidence type="ECO:0000256" key="1">
    <source>
        <dbReference type="ARBA" id="ARBA00004141"/>
    </source>
</evidence>
<evidence type="ECO:0000256" key="2">
    <source>
        <dbReference type="ARBA" id="ARBA00022692"/>
    </source>
</evidence>
<evidence type="ECO:0000256" key="3">
    <source>
        <dbReference type="ARBA" id="ARBA00022989"/>
    </source>
</evidence>
<dbReference type="GO" id="GO:0015179">
    <property type="term" value="F:L-amino acid transmembrane transporter activity"/>
    <property type="evidence" value="ECO:0007669"/>
    <property type="project" value="TreeGrafter"/>
</dbReference>
<feature type="transmembrane region" description="Helical" evidence="5">
    <location>
        <begin position="60"/>
        <end position="78"/>
    </location>
</feature>
<feature type="transmembrane region" description="Helical" evidence="5">
    <location>
        <begin position="379"/>
        <end position="402"/>
    </location>
</feature>
<keyword evidence="3 5" id="KW-1133">Transmembrane helix</keyword>
<comment type="subcellular location">
    <subcellularLocation>
        <location evidence="1">Membrane</location>
        <topology evidence="1">Multi-pass membrane protein</topology>
    </subcellularLocation>
</comment>
<dbReference type="Pfam" id="PF01490">
    <property type="entry name" value="Aa_trans"/>
    <property type="match status" value="1"/>
</dbReference>
<evidence type="ECO:0000256" key="4">
    <source>
        <dbReference type="ARBA" id="ARBA00023136"/>
    </source>
</evidence>
<feature type="transmembrane region" description="Helical" evidence="5">
    <location>
        <begin position="303"/>
        <end position="321"/>
    </location>
</feature>
<protein>
    <submittedName>
        <fullName evidence="8">Amino acid transporter transmembrane domain-containing protein</fullName>
    </submittedName>
</protein>
<accession>A0AAF3EDU8</accession>
<dbReference type="WBParaSite" id="MBELARI_LOCUS12142">
    <property type="protein sequence ID" value="MBELARI_LOCUS12142"/>
    <property type="gene ID" value="MBELARI_LOCUS12142"/>
</dbReference>